<accession>A0A4V2G213</accession>
<dbReference type="OrthoDB" id="3692150at2"/>
<evidence type="ECO:0000313" key="3">
    <source>
        <dbReference type="Proteomes" id="UP000292507"/>
    </source>
</evidence>
<dbReference type="GO" id="GO:0016747">
    <property type="term" value="F:acyltransferase activity, transferring groups other than amino-acyl groups"/>
    <property type="evidence" value="ECO:0007669"/>
    <property type="project" value="InterPro"/>
</dbReference>
<proteinExistence type="predicted"/>
<dbReference type="RefSeq" id="WP_104527297.1">
    <property type="nucleotide sequence ID" value="NZ_POQT01000005.1"/>
</dbReference>
<organism evidence="2 3">
    <name type="scientific">Blastococcus saxobsidens</name>
    <dbReference type="NCBI Taxonomy" id="138336"/>
    <lineage>
        <taxon>Bacteria</taxon>
        <taxon>Bacillati</taxon>
        <taxon>Actinomycetota</taxon>
        <taxon>Actinomycetes</taxon>
        <taxon>Geodermatophilales</taxon>
        <taxon>Geodermatophilaceae</taxon>
        <taxon>Blastococcus</taxon>
    </lineage>
</organism>
<comment type="caution">
    <text evidence="2">The sequence shown here is derived from an EMBL/GenBank/DDBJ whole genome shotgun (WGS) entry which is preliminary data.</text>
</comment>
<keyword evidence="2" id="KW-0808">Transferase</keyword>
<dbReference type="Proteomes" id="UP000292507">
    <property type="component" value="Unassembled WGS sequence"/>
</dbReference>
<protein>
    <submittedName>
        <fullName evidence="2">Acetyltransferase (GNAT) family protein</fullName>
    </submittedName>
</protein>
<keyword evidence="3" id="KW-1185">Reference proteome</keyword>
<dbReference type="Pfam" id="PF00583">
    <property type="entry name" value="Acetyltransf_1"/>
    <property type="match status" value="1"/>
</dbReference>
<dbReference type="AlphaFoldDB" id="A0A4V2G213"/>
<reference evidence="2 3" key="1">
    <citation type="submission" date="2019-02" db="EMBL/GenBank/DDBJ databases">
        <title>Sequencing the genomes of 1000 actinobacteria strains.</title>
        <authorList>
            <person name="Klenk H.-P."/>
        </authorList>
    </citation>
    <scope>NUCLEOTIDE SEQUENCE [LARGE SCALE GENOMIC DNA]</scope>
    <source>
        <strain evidence="2 3">DSM 44509</strain>
    </source>
</reference>
<dbReference type="InterPro" id="IPR000182">
    <property type="entry name" value="GNAT_dom"/>
</dbReference>
<dbReference type="SUPFAM" id="SSF55729">
    <property type="entry name" value="Acyl-CoA N-acyltransferases (Nat)"/>
    <property type="match status" value="1"/>
</dbReference>
<evidence type="ECO:0000313" key="2">
    <source>
        <dbReference type="EMBL" id="RZU31336.1"/>
    </source>
</evidence>
<gene>
    <name evidence="2" type="ORF">BKA19_0994</name>
</gene>
<evidence type="ECO:0000259" key="1">
    <source>
        <dbReference type="Pfam" id="PF00583"/>
    </source>
</evidence>
<sequence length="196" mass="21579">MTGTRPATRILDLPAPWMREHMHEVLAIYGHAMGYDSGIVAGRYGYAVQHTERPGFRAVGAFAQTADGERLVGFGYGYLVAPGQWWHDQVRAALDRRTAKKWLPGAFEVCELHVDPDSQSLGLGRQLLHALVDVPHPVALLSTPDADTKAFRLYRADGFVDLARGYHFPGDSRPFAILGARLPLHPRDGSPANTRA</sequence>
<dbReference type="Gene3D" id="3.40.630.30">
    <property type="match status" value="1"/>
</dbReference>
<dbReference type="EMBL" id="SHKV01000001">
    <property type="protein sequence ID" value="RZU31336.1"/>
    <property type="molecule type" value="Genomic_DNA"/>
</dbReference>
<feature type="domain" description="N-acetyltransferase" evidence="1">
    <location>
        <begin position="62"/>
        <end position="159"/>
    </location>
</feature>
<dbReference type="InterPro" id="IPR016181">
    <property type="entry name" value="Acyl_CoA_acyltransferase"/>
</dbReference>
<name>A0A4V2G213_9ACTN</name>